<dbReference type="InterPro" id="IPR050732">
    <property type="entry name" value="Beta-glucan_modifiers"/>
</dbReference>
<dbReference type="Proteomes" id="UP001165120">
    <property type="component" value="Unassembled WGS sequence"/>
</dbReference>
<evidence type="ECO:0000256" key="9">
    <source>
        <dbReference type="ARBA" id="ARBA00023316"/>
    </source>
</evidence>
<dbReference type="EMBL" id="BSXN01002398">
    <property type="protein sequence ID" value="GME76481.1"/>
    <property type="molecule type" value="Genomic_DNA"/>
</dbReference>
<keyword evidence="3" id="KW-0134">Cell wall</keyword>
<name>A0A9W6T6C7_CANBO</name>
<keyword evidence="6" id="KW-0378">Hydrolase</keyword>
<gene>
    <name evidence="11" type="ORF">Cboi02_000519500</name>
</gene>
<dbReference type="GO" id="GO:0042973">
    <property type="term" value="F:glucan endo-1,3-beta-D-glucosidase activity"/>
    <property type="evidence" value="ECO:0007669"/>
    <property type="project" value="TreeGrafter"/>
</dbReference>
<evidence type="ECO:0000256" key="3">
    <source>
        <dbReference type="ARBA" id="ARBA00022512"/>
    </source>
</evidence>
<evidence type="ECO:0000313" key="12">
    <source>
        <dbReference type="Proteomes" id="UP001165120"/>
    </source>
</evidence>
<feature type="chain" id="PRO_5040788146" evidence="10">
    <location>
        <begin position="19"/>
        <end position="400"/>
    </location>
</feature>
<reference evidence="11" key="1">
    <citation type="submission" date="2023-04" db="EMBL/GenBank/DDBJ databases">
        <title>Candida boidinii NBRC 10035.</title>
        <authorList>
            <person name="Ichikawa N."/>
            <person name="Sato H."/>
            <person name="Tonouchi N."/>
        </authorList>
    </citation>
    <scope>NUCLEOTIDE SEQUENCE</scope>
    <source>
        <strain evidence="11">NBRC 10035</strain>
    </source>
</reference>
<organism evidence="11 12">
    <name type="scientific">Candida boidinii</name>
    <name type="common">Yeast</name>
    <dbReference type="NCBI Taxonomy" id="5477"/>
    <lineage>
        <taxon>Eukaryota</taxon>
        <taxon>Fungi</taxon>
        <taxon>Dikarya</taxon>
        <taxon>Ascomycota</taxon>
        <taxon>Saccharomycotina</taxon>
        <taxon>Pichiomycetes</taxon>
        <taxon>Pichiales</taxon>
        <taxon>Pichiaceae</taxon>
        <taxon>Ogataea</taxon>
        <taxon>Ogataea/Candida clade</taxon>
    </lineage>
</organism>
<dbReference type="GO" id="GO:0009277">
    <property type="term" value="C:fungal-type cell wall"/>
    <property type="evidence" value="ECO:0007669"/>
    <property type="project" value="TreeGrafter"/>
</dbReference>
<accession>A0A9W6T6C7</accession>
<dbReference type="GO" id="GO:0005576">
    <property type="term" value="C:extracellular region"/>
    <property type="evidence" value="ECO:0007669"/>
    <property type="project" value="UniProtKB-ARBA"/>
</dbReference>
<dbReference type="FunFam" id="3.20.20.80:FF:000111">
    <property type="entry name" value="Soluble cell wall protein"/>
    <property type="match status" value="1"/>
</dbReference>
<proteinExistence type="inferred from homology"/>
<dbReference type="PROSITE" id="PS51257">
    <property type="entry name" value="PROKAR_LIPOPROTEIN"/>
    <property type="match status" value="1"/>
</dbReference>
<evidence type="ECO:0000256" key="10">
    <source>
        <dbReference type="SAM" id="SignalP"/>
    </source>
</evidence>
<protein>
    <submittedName>
        <fullName evidence="11">Unnamed protein product</fullName>
    </submittedName>
</protein>
<dbReference type="InterPro" id="IPR017853">
    <property type="entry name" value="GH"/>
</dbReference>
<comment type="subcellular location">
    <subcellularLocation>
        <location evidence="1">Secreted</location>
        <location evidence="1">Cell wall</location>
    </subcellularLocation>
</comment>
<keyword evidence="8" id="KW-0326">Glycosidase</keyword>
<dbReference type="SUPFAM" id="SSF51445">
    <property type="entry name" value="(Trans)glycosidases"/>
    <property type="match status" value="1"/>
</dbReference>
<evidence type="ECO:0000256" key="1">
    <source>
        <dbReference type="ARBA" id="ARBA00004191"/>
    </source>
</evidence>
<keyword evidence="7" id="KW-0325">Glycoprotein</keyword>
<keyword evidence="4" id="KW-0964">Secreted</keyword>
<dbReference type="PANTHER" id="PTHR16631">
    <property type="entry name" value="GLUCAN 1,3-BETA-GLUCOSIDASE"/>
    <property type="match status" value="1"/>
</dbReference>
<dbReference type="PANTHER" id="PTHR16631:SF14">
    <property type="entry name" value="FAMILY 17 GLUCOSIDASE SCW10-RELATED"/>
    <property type="match status" value="1"/>
</dbReference>
<keyword evidence="12" id="KW-1185">Reference proteome</keyword>
<keyword evidence="9" id="KW-0961">Cell wall biogenesis/degradation</keyword>
<evidence type="ECO:0000256" key="4">
    <source>
        <dbReference type="ARBA" id="ARBA00022525"/>
    </source>
</evidence>
<dbReference type="GO" id="GO:0071555">
    <property type="term" value="P:cell wall organization"/>
    <property type="evidence" value="ECO:0007669"/>
    <property type="project" value="UniProtKB-KW"/>
</dbReference>
<evidence type="ECO:0000256" key="7">
    <source>
        <dbReference type="ARBA" id="ARBA00023180"/>
    </source>
</evidence>
<keyword evidence="5 10" id="KW-0732">Signal</keyword>
<evidence type="ECO:0000256" key="8">
    <source>
        <dbReference type="ARBA" id="ARBA00023295"/>
    </source>
</evidence>
<evidence type="ECO:0000256" key="2">
    <source>
        <dbReference type="ARBA" id="ARBA00008773"/>
    </source>
</evidence>
<evidence type="ECO:0000313" key="11">
    <source>
        <dbReference type="EMBL" id="GME76481.1"/>
    </source>
</evidence>
<comment type="similarity">
    <text evidence="2">Belongs to the glycosyl hydrolase 17 family.</text>
</comment>
<feature type="signal peptide" evidence="10">
    <location>
        <begin position="1"/>
        <end position="18"/>
    </location>
</feature>
<dbReference type="AlphaFoldDB" id="A0A9W6T6C7"/>
<evidence type="ECO:0000256" key="6">
    <source>
        <dbReference type="ARBA" id="ARBA00022801"/>
    </source>
</evidence>
<dbReference type="GO" id="GO:0009986">
    <property type="term" value="C:cell surface"/>
    <property type="evidence" value="ECO:0007669"/>
    <property type="project" value="TreeGrafter"/>
</dbReference>
<evidence type="ECO:0000256" key="5">
    <source>
        <dbReference type="ARBA" id="ARBA00022729"/>
    </source>
</evidence>
<sequence>MKIAQQLLLASLASCAIAYPLQAGNQHHHHHHHHQKREAEAKAEVVVVTQYVHVNQNGQVVNQDSASVTPTTLSTILTSAADTTAASSTAVIVQTLSALSSSFVPVAASPVASFASSAVLSASSSVPSASSSASSDYDGAASNGYKAKGITYSPYTSSGQCKSGSDIESDISKLTGFDVIRVYAPDCSCVEHIMSAMADGQKIFPGLFYVDSLSSDIDLLATQVEGSSQGWAGVHSIAVGNEWVNSGTYSVAQVSAAVSSGRALLKDQGYTGLVVTVDTLVAYQNNPELCEISDYISVNSHPFWDGNVQPGNSGPWLKQQIENISNICNDGKTVLITETGWPHQGDTYGSCVPSRANQASALKSIQDTIGDQAFFFTYEDDLWKTDTTGYNVEKYWGIFD</sequence>
<comment type="caution">
    <text evidence="11">The sequence shown here is derived from an EMBL/GenBank/DDBJ whole genome shotgun (WGS) entry which is preliminary data.</text>
</comment>
<dbReference type="Gene3D" id="3.20.20.80">
    <property type="entry name" value="Glycosidases"/>
    <property type="match status" value="1"/>
</dbReference>